<reference evidence="6" key="1">
    <citation type="journal article" date="2019" name="Int. J. Syst. Evol. Microbiol.">
        <title>The Global Catalogue of Microorganisms (GCM) 10K type strain sequencing project: providing services to taxonomists for standard genome sequencing and annotation.</title>
        <authorList>
            <consortium name="The Broad Institute Genomics Platform"/>
            <consortium name="The Broad Institute Genome Sequencing Center for Infectious Disease"/>
            <person name="Wu L."/>
            <person name="Ma J."/>
        </authorList>
    </citation>
    <scope>NUCLEOTIDE SEQUENCE [LARGE SCALE GENOMIC DNA]</scope>
    <source>
        <strain evidence="6">CGMCC 4.7246</strain>
    </source>
</reference>
<dbReference type="Pfam" id="PF00196">
    <property type="entry name" value="GerE"/>
    <property type="match status" value="1"/>
</dbReference>
<feature type="domain" description="HTH luxR-type" evidence="4">
    <location>
        <begin position="840"/>
        <end position="905"/>
    </location>
</feature>
<dbReference type="CDD" id="cd06170">
    <property type="entry name" value="LuxR_C_like"/>
    <property type="match status" value="1"/>
</dbReference>
<dbReference type="SUPFAM" id="SSF52540">
    <property type="entry name" value="P-loop containing nucleoside triphosphate hydrolases"/>
    <property type="match status" value="1"/>
</dbReference>
<proteinExistence type="predicted"/>
<dbReference type="SUPFAM" id="SSF46894">
    <property type="entry name" value="C-terminal effector domain of the bipartite response regulators"/>
    <property type="match status" value="1"/>
</dbReference>
<dbReference type="SUPFAM" id="SSF48452">
    <property type="entry name" value="TPR-like"/>
    <property type="match status" value="1"/>
</dbReference>
<dbReference type="InterPro" id="IPR027417">
    <property type="entry name" value="P-loop_NTPase"/>
</dbReference>
<dbReference type="RefSeq" id="WP_380631907.1">
    <property type="nucleotide sequence ID" value="NZ_JBHSQO010000001.1"/>
</dbReference>
<name>A0ABW1NWZ0_9PSEU</name>
<dbReference type="EMBL" id="JBHSQO010000001">
    <property type="protein sequence ID" value="MFC6087904.1"/>
    <property type="molecule type" value="Genomic_DNA"/>
</dbReference>
<dbReference type="Gene3D" id="3.40.50.300">
    <property type="entry name" value="P-loop containing nucleotide triphosphate hydrolases"/>
    <property type="match status" value="1"/>
</dbReference>
<keyword evidence="2" id="KW-0067">ATP-binding</keyword>
<evidence type="ECO:0000256" key="3">
    <source>
        <dbReference type="SAM" id="MobiDB-lite"/>
    </source>
</evidence>
<dbReference type="InterPro" id="IPR011990">
    <property type="entry name" value="TPR-like_helical_dom_sf"/>
</dbReference>
<accession>A0ABW1NWZ0</accession>
<dbReference type="Gene3D" id="1.25.40.10">
    <property type="entry name" value="Tetratricopeptide repeat domain"/>
    <property type="match status" value="1"/>
</dbReference>
<keyword evidence="1" id="KW-0547">Nucleotide-binding</keyword>
<dbReference type="Proteomes" id="UP001596220">
    <property type="component" value="Unassembled WGS sequence"/>
</dbReference>
<dbReference type="PANTHER" id="PTHR16305:SF35">
    <property type="entry name" value="TRANSCRIPTIONAL ACTIVATOR DOMAIN"/>
    <property type="match status" value="1"/>
</dbReference>
<evidence type="ECO:0000313" key="6">
    <source>
        <dbReference type="Proteomes" id="UP001596220"/>
    </source>
</evidence>
<dbReference type="InterPro" id="IPR041664">
    <property type="entry name" value="AAA_16"/>
</dbReference>
<dbReference type="PANTHER" id="PTHR16305">
    <property type="entry name" value="TESTICULAR SOLUBLE ADENYLYL CYCLASE"/>
    <property type="match status" value="1"/>
</dbReference>
<evidence type="ECO:0000259" key="4">
    <source>
        <dbReference type="PROSITE" id="PS50043"/>
    </source>
</evidence>
<dbReference type="InterPro" id="IPR000792">
    <property type="entry name" value="Tscrpt_reg_LuxR_C"/>
</dbReference>
<evidence type="ECO:0000313" key="5">
    <source>
        <dbReference type="EMBL" id="MFC6087904.1"/>
    </source>
</evidence>
<dbReference type="Pfam" id="PF13191">
    <property type="entry name" value="AAA_16"/>
    <property type="match status" value="1"/>
</dbReference>
<feature type="region of interest" description="Disordered" evidence="3">
    <location>
        <begin position="823"/>
        <end position="843"/>
    </location>
</feature>
<gene>
    <name evidence="5" type="ORF">ACFP3R_01315</name>
</gene>
<feature type="compositionally biased region" description="Low complexity" evidence="3">
    <location>
        <begin position="823"/>
        <end position="836"/>
    </location>
</feature>
<dbReference type="PROSITE" id="PS50043">
    <property type="entry name" value="HTH_LUXR_2"/>
    <property type="match status" value="1"/>
</dbReference>
<dbReference type="InterPro" id="IPR036388">
    <property type="entry name" value="WH-like_DNA-bd_sf"/>
</dbReference>
<evidence type="ECO:0000256" key="2">
    <source>
        <dbReference type="ARBA" id="ARBA00022840"/>
    </source>
</evidence>
<dbReference type="PRINTS" id="PR00038">
    <property type="entry name" value="HTHLUXR"/>
</dbReference>
<dbReference type="SMART" id="SM00421">
    <property type="entry name" value="HTH_LUXR"/>
    <property type="match status" value="1"/>
</dbReference>
<sequence length="924" mass="97173">MRLVEREQVLGQLTVLIAAAVDGRGQVVLVSGPGAGGKTALVHALDEPARAAGALVFAATCSRDERGLPGGVLSQLATAMAGGAAAGLGAVAHSGADTAERARNSPHLVRDAGEALLDLARTRPVVLVVDDVEHADPLSLHTLFYLVRRVGGARIAVVLTASDHPGRGSALALAELTRMPWYTGVRLAPLSRRGVARLVSDALDPATASRCAPFYHAVTGGNPVLVKALVQDHLAARRDHPDHDVVVGEAFRQAVLACLRRWGPDLLHVVRAIAVLGENPGPEVLGRLPGVPLAAEAVTALDHAGLLDDGRFRHPAVRAAVLDDLPAAERTRLHRAAAELLFAEGLPSADIAAHLVAAGSADAPWAVSVLRDAAEGALAEQHLDRAADCLKLARTAIGGEDPTAAAGLTAALAAVQWRTSPSVVARLLPALRRAAREGHLTARDTRALLRYQLWQGDTAGAEETLRALEEAAARAVRPAGAPEMTEHRVLLDWVRAAHPTVAAAVLPGDRGAAPARDHREEVTAYAEWVLRSRWAPDSAPELAVHALLALGACGMVARARQWCDALREEVGPGQASAWKAVFADARAHLALMEGDLATAERLARLALTALAPHDWGPAIASPLAALVLSAAWQGKHDDARAHLRRSVPIAARDTASWAVYLRARGHAHLAAGRPDAAFADFDECGALAVDRDLDLPALLPWRTDLAQALVRLRRPERAGELALAQLDRPGADVPRVRGASLRLLAAATGAKPRLAVLREAVVLLQDSGDQVELALALAALSTTHDELGETGAAEVIAKRAVHVAEACGAGALCRRHLLPQLDPAPAGDGGAEPATGGDEEPDDLATLSSAERRVAVLAALGCSNREIGRRLYITISTVEQHLTRVYRKLKVRRRADLPTGLLPDSENLWMGSLPFQLGAEAGRR</sequence>
<dbReference type="Gene3D" id="1.10.10.10">
    <property type="entry name" value="Winged helix-like DNA-binding domain superfamily/Winged helix DNA-binding domain"/>
    <property type="match status" value="1"/>
</dbReference>
<comment type="caution">
    <text evidence="5">The sequence shown here is derived from an EMBL/GenBank/DDBJ whole genome shotgun (WGS) entry which is preliminary data.</text>
</comment>
<evidence type="ECO:0000256" key="1">
    <source>
        <dbReference type="ARBA" id="ARBA00022741"/>
    </source>
</evidence>
<keyword evidence="6" id="KW-1185">Reference proteome</keyword>
<organism evidence="5 6">
    <name type="scientific">Saccharothrix lopnurensis</name>
    <dbReference type="NCBI Taxonomy" id="1670621"/>
    <lineage>
        <taxon>Bacteria</taxon>
        <taxon>Bacillati</taxon>
        <taxon>Actinomycetota</taxon>
        <taxon>Actinomycetes</taxon>
        <taxon>Pseudonocardiales</taxon>
        <taxon>Pseudonocardiaceae</taxon>
        <taxon>Saccharothrix</taxon>
    </lineage>
</organism>
<dbReference type="PROSITE" id="PS00622">
    <property type="entry name" value="HTH_LUXR_1"/>
    <property type="match status" value="1"/>
</dbReference>
<protein>
    <submittedName>
        <fullName evidence="5">AAA family ATPase</fullName>
    </submittedName>
</protein>
<dbReference type="InterPro" id="IPR016032">
    <property type="entry name" value="Sig_transdc_resp-reg_C-effctor"/>
</dbReference>